<dbReference type="InterPro" id="IPR001478">
    <property type="entry name" value="PDZ"/>
</dbReference>
<evidence type="ECO:0000313" key="8">
    <source>
        <dbReference type="EMBL" id="QQC34685.1"/>
    </source>
</evidence>
<dbReference type="SUPFAM" id="SSF50494">
    <property type="entry name" value="Trypsin-like serine proteases"/>
    <property type="match status" value="1"/>
</dbReference>
<dbReference type="GO" id="GO:0006508">
    <property type="term" value="P:proteolysis"/>
    <property type="evidence" value="ECO:0007669"/>
    <property type="project" value="UniProtKB-KW"/>
</dbReference>
<dbReference type="SUPFAM" id="SSF50156">
    <property type="entry name" value="PDZ domain-like"/>
    <property type="match status" value="1"/>
</dbReference>
<dbReference type="PRINTS" id="PR00834">
    <property type="entry name" value="PROTEASES2C"/>
</dbReference>
<dbReference type="InterPro" id="IPR009003">
    <property type="entry name" value="Peptidase_S1_PA"/>
</dbReference>
<dbReference type="Gene3D" id="2.30.42.10">
    <property type="match status" value="1"/>
</dbReference>
<dbReference type="InterPro" id="IPR036034">
    <property type="entry name" value="PDZ_sf"/>
</dbReference>
<accession>A0A7T4IR96</accession>
<dbReference type="PANTHER" id="PTHR43343">
    <property type="entry name" value="PEPTIDASE S12"/>
    <property type="match status" value="1"/>
</dbReference>
<feature type="transmembrane region" description="Helical" evidence="6">
    <location>
        <begin position="12"/>
        <end position="36"/>
    </location>
</feature>
<evidence type="ECO:0000256" key="2">
    <source>
        <dbReference type="ARBA" id="ARBA00022670"/>
    </source>
</evidence>
<keyword evidence="3" id="KW-0378">Hydrolase</keyword>
<keyword evidence="6" id="KW-1133">Transmembrane helix</keyword>
<dbReference type="InterPro" id="IPR043504">
    <property type="entry name" value="Peptidase_S1_PA_chymotrypsin"/>
</dbReference>
<evidence type="ECO:0000256" key="5">
    <source>
        <dbReference type="SAM" id="MobiDB-lite"/>
    </source>
</evidence>
<dbReference type="Gene3D" id="2.40.10.10">
    <property type="entry name" value="Trypsin-like serine proteases"/>
    <property type="match status" value="2"/>
</dbReference>
<feature type="region of interest" description="Disordered" evidence="5">
    <location>
        <begin position="86"/>
        <end position="108"/>
    </location>
</feature>
<keyword evidence="2 8" id="KW-0645">Protease</keyword>
<evidence type="ECO:0000256" key="1">
    <source>
        <dbReference type="ARBA" id="ARBA00010541"/>
    </source>
</evidence>
<organism evidence="8 9">
    <name type="scientific">Streptococcus oralis</name>
    <dbReference type="NCBI Taxonomy" id="1303"/>
    <lineage>
        <taxon>Bacteria</taxon>
        <taxon>Bacillati</taxon>
        <taxon>Bacillota</taxon>
        <taxon>Bacilli</taxon>
        <taxon>Lactobacillales</taxon>
        <taxon>Streptococcaceae</taxon>
        <taxon>Streptococcus</taxon>
    </lineage>
</organism>
<dbReference type="AlphaFoldDB" id="A0A7T4IR96"/>
<comment type="similarity">
    <text evidence="1">Belongs to the peptidase S1C family.</text>
</comment>
<dbReference type="SMART" id="SM00228">
    <property type="entry name" value="PDZ"/>
    <property type="match status" value="1"/>
</dbReference>
<dbReference type="Pfam" id="PF13180">
    <property type="entry name" value="PDZ_2"/>
    <property type="match status" value="1"/>
</dbReference>
<dbReference type="EMBL" id="CP066059">
    <property type="protein sequence ID" value="QQC34685.1"/>
    <property type="molecule type" value="Genomic_DNA"/>
</dbReference>
<evidence type="ECO:0000256" key="4">
    <source>
        <dbReference type="ARBA" id="ARBA00022825"/>
    </source>
</evidence>
<gene>
    <name evidence="8" type="ORF">I6H78_05375</name>
</gene>
<keyword evidence="4" id="KW-0720">Serine protease</keyword>
<dbReference type="PANTHER" id="PTHR43343:SF3">
    <property type="entry name" value="PROTEASE DO-LIKE 8, CHLOROPLASTIC"/>
    <property type="match status" value="1"/>
</dbReference>
<dbReference type="RefSeq" id="WP_198459029.1">
    <property type="nucleotide sequence ID" value="NZ_CP066059.1"/>
</dbReference>
<evidence type="ECO:0000313" key="9">
    <source>
        <dbReference type="Proteomes" id="UP000595948"/>
    </source>
</evidence>
<protein>
    <submittedName>
        <fullName evidence="8">Serine protease</fullName>
    </submittedName>
</protein>
<dbReference type="InterPro" id="IPR051201">
    <property type="entry name" value="Chloro_Bact_Ser_Proteases"/>
</dbReference>
<dbReference type="CDD" id="cd06781">
    <property type="entry name" value="cpPDZ_BsHtra-like"/>
    <property type="match status" value="1"/>
</dbReference>
<evidence type="ECO:0000256" key="3">
    <source>
        <dbReference type="ARBA" id="ARBA00022801"/>
    </source>
</evidence>
<dbReference type="Pfam" id="PF13365">
    <property type="entry name" value="Trypsin_2"/>
    <property type="match status" value="1"/>
</dbReference>
<dbReference type="InterPro" id="IPR001940">
    <property type="entry name" value="Peptidase_S1C"/>
</dbReference>
<evidence type="ECO:0000256" key="6">
    <source>
        <dbReference type="SAM" id="Phobius"/>
    </source>
</evidence>
<evidence type="ECO:0000259" key="7">
    <source>
        <dbReference type="SMART" id="SM00228"/>
    </source>
</evidence>
<name>A0A7T4IR96_STROR</name>
<feature type="compositionally biased region" description="Polar residues" evidence="5">
    <location>
        <begin position="89"/>
        <end position="106"/>
    </location>
</feature>
<keyword evidence="6" id="KW-0472">Membrane</keyword>
<dbReference type="GO" id="GO:0004252">
    <property type="term" value="F:serine-type endopeptidase activity"/>
    <property type="evidence" value="ECO:0007669"/>
    <property type="project" value="InterPro"/>
</dbReference>
<sequence>MKHLQKFYKKGVKVLAIIIIGFLSGALGSFVTLQLYQKQGNQATNNNSGTVTQTSYKNENSTTQAVNKVKDAVVSIITYSSSSSRQSSVFNADDTNSDSDNQQIASEGSGVIYKKDDKDAYLVTNTHVINGASKVDIRLADGTKVPGEIVGSDTFSDIAVVKISSEKVTTVAEFGDSSQLSVGETAIAIGSPLGSEYANTVTQGIISSLNRNVSLKSEDGQAISTKAIQTDTAINPGNSGGPLVNIQGQVIGITSSKIASNGGTSVEGLGFAIPSNDAQNIIKQLESNGKVTRPALGIQMVNLSNVGASDLRKLNIPSGLTSGVVVRSVQNNMPANGHLQKYDVITKVDDKEIASSTDLQHALYNHAIGDTIKVTYYRNGKEETTSIKLDKNSGDLES</sequence>
<proteinExistence type="inferred from homology"/>
<dbReference type="Proteomes" id="UP000595948">
    <property type="component" value="Chromosome"/>
</dbReference>
<keyword evidence="6" id="KW-0812">Transmembrane</keyword>
<reference evidence="8 9" key="1">
    <citation type="submission" date="2020-12" db="EMBL/GenBank/DDBJ databases">
        <title>FDA dAtabase for Regulatory Grade micrObial Sequences (FDA-ARGOS): Supporting development and validation of Infectious Disease Dx tests.</title>
        <authorList>
            <person name="Sproer C."/>
            <person name="Gronow S."/>
            <person name="Severitt S."/>
            <person name="Schroder I."/>
            <person name="Tallon L."/>
            <person name="Sadzewicz L."/>
            <person name="Zhao X."/>
            <person name="Boylan J."/>
            <person name="Ott S."/>
            <person name="Bowen H."/>
            <person name="Vavikolanu K."/>
            <person name="Mehta A."/>
            <person name="Aluvathingal J."/>
            <person name="Nadendla S."/>
            <person name="Lowell S."/>
            <person name="Myers T."/>
            <person name="Yan Y."/>
            <person name="Sichtig H."/>
        </authorList>
    </citation>
    <scope>NUCLEOTIDE SEQUENCE [LARGE SCALE GENOMIC DNA]</scope>
    <source>
        <strain evidence="8 9">FDAARGOS_1021</strain>
    </source>
</reference>
<feature type="domain" description="PDZ" evidence="7">
    <location>
        <begin position="294"/>
        <end position="380"/>
    </location>
</feature>